<accession>A0A016T141</accession>
<comment type="caution">
    <text evidence="1">The sequence shown here is derived from an EMBL/GenBank/DDBJ whole genome shotgun (WGS) entry which is preliminary data.</text>
</comment>
<protein>
    <submittedName>
        <fullName evidence="1">Uncharacterized protein</fullName>
    </submittedName>
</protein>
<organism evidence="1 2">
    <name type="scientific">Ancylostoma ceylanicum</name>
    <dbReference type="NCBI Taxonomy" id="53326"/>
    <lineage>
        <taxon>Eukaryota</taxon>
        <taxon>Metazoa</taxon>
        <taxon>Ecdysozoa</taxon>
        <taxon>Nematoda</taxon>
        <taxon>Chromadorea</taxon>
        <taxon>Rhabditida</taxon>
        <taxon>Rhabditina</taxon>
        <taxon>Rhabditomorpha</taxon>
        <taxon>Strongyloidea</taxon>
        <taxon>Ancylostomatidae</taxon>
        <taxon>Ancylostomatinae</taxon>
        <taxon>Ancylostoma</taxon>
    </lineage>
</organism>
<sequence length="89" mass="10343">MTTFYFLGGWPALAPYLVGPLDLQTNRAVCNCLLITVIVRLNSRHVEFRELDNDSHTRRLWPMPVHVFVISEEKLKQLDLSRLLNIACY</sequence>
<evidence type="ECO:0000313" key="1">
    <source>
        <dbReference type="EMBL" id="EYB96407.1"/>
    </source>
</evidence>
<dbReference type="Proteomes" id="UP000024635">
    <property type="component" value="Unassembled WGS sequence"/>
</dbReference>
<name>A0A016T141_9BILA</name>
<evidence type="ECO:0000313" key="2">
    <source>
        <dbReference type="Proteomes" id="UP000024635"/>
    </source>
</evidence>
<dbReference type="AlphaFoldDB" id="A0A016T141"/>
<gene>
    <name evidence="1" type="primary">Acey_s0150.g2733</name>
    <name evidence="1" type="ORF">Y032_0150g2733</name>
</gene>
<proteinExistence type="predicted"/>
<dbReference type="EMBL" id="JARK01001486">
    <property type="protein sequence ID" value="EYB96407.1"/>
    <property type="molecule type" value="Genomic_DNA"/>
</dbReference>
<reference evidence="2" key="1">
    <citation type="journal article" date="2015" name="Nat. Genet.">
        <title>The genome and transcriptome of the zoonotic hookworm Ancylostoma ceylanicum identify infection-specific gene families.</title>
        <authorList>
            <person name="Schwarz E.M."/>
            <person name="Hu Y."/>
            <person name="Antoshechkin I."/>
            <person name="Miller M.M."/>
            <person name="Sternberg P.W."/>
            <person name="Aroian R.V."/>
        </authorList>
    </citation>
    <scope>NUCLEOTIDE SEQUENCE</scope>
    <source>
        <strain evidence="2">HY135</strain>
    </source>
</reference>
<keyword evidence="2" id="KW-1185">Reference proteome</keyword>